<keyword evidence="3" id="KW-0378">Hydrolase</keyword>
<dbReference type="PANTHER" id="PTHR30471:SF3">
    <property type="entry name" value="UPF0758 PROTEIN YEES-RELATED"/>
    <property type="match status" value="1"/>
</dbReference>
<name>A0A7Z2S446_9SPHN</name>
<dbReference type="InterPro" id="IPR001405">
    <property type="entry name" value="UPF0758"/>
</dbReference>
<evidence type="ECO:0000256" key="2">
    <source>
        <dbReference type="ARBA" id="ARBA00022723"/>
    </source>
</evidence>
<dbReference type="EMBL" id="CP047895">
    <property type="protein sequence ID" value="QHL89670.1"/>
    <property type="molecule type" value="Genomic_DNA"/>
</dbReference>
<protein>
    <submittedName>
        <fullName evidence="7">DNA repair protein</fullName>
    </submittedName>
</protein>
<evidence type="ECO:0000313" key="7">
    <source>
        <dbReference type="EMBL" id="QHL89670.1"/>
    </source>
</evidence>
<dbReference type="Pfam" id="PF04002">
    <property type="entry name" value="RadC"/>
    <property type="match status" value="1"/>
</dbReference>
<dbReference type="GO" id="GO:0008237">
    <property type="term" value="F:metallopeptidase activity"/>
    <property type="evidence" value="ECO:0007669"/>
    <property type="project" value="UniProtKB-KW"/>
</dbReference>
<evidence type="ECO:0000313" key="8">
    <source>
        <dbReference type="Proteomes" id="UP000464468"/>
    </source>
</evidence>
<feature type="domain" description="MPN" evidence="6">
    <location>
        <begin position="22"/>
        <end position="143"/>
    </location>
</feature>
<evidence type="ECO:0000259" key="6">
    <source>
        <dbReference type="PROSITE" id="PS50249"/>
    </source>
</evidence>
<evidence type="ECO:0000256" key="3">
    <source>
        <dbReference type="ARBA" id="ARBA00022801"/>
    </source>
</evidence>
<dbReference type="GO" id="GO:0006508">
    <property type="term" value="P:proteolysis"/>
    <property type="evidence" value="ECO:0007669"/>
    <property type="project" value="UniProtKB-KW"/>
</dbReference>
<keyword evidence="1" id="KW-0645">Protease</keyword>
<sequence>MHAMRPAPDAAIVDMRVGGGPVIDRPGAAYRLLAPGLVWLRHERLAVLHLTRDRRLIAQQLFEGRAADIDLPARTILARALDVGAAGIVLAHNHPGGDPMPSPGDIAATRRLVALLGPVGVLMHDHLVIARADWTSFYLLGLL</sequence>
<gene>
    <name evidence="7" type="ORF">GVO57_01080</name>
</gene>
<keyword evidence="2" id="KW-0479">Metal-binding</keyword>
<dbReference type="InterPro" id="IPR037518">
    <property type="entry name" value="MPN"/>
</dbReference>
<reference evidence="7 8" key="1">
    <citation type="submission" date="2020-01" db="EMBL/GenBank/DDBJ databases">
        <title>Sphingomonas sp. C33 whole genome sequece.</title>
        <authorList>
            <person name="Park C."/>
        </authorList>
    </citation>
    <scope>NUCLEOTIDE SEQUENCE [LARGE SCALE GENOMIC DNA]</scope>
    <source>
        <strain evidence="7 8">C33</strain>
    </source>
</reference>
<dbReference type="InterPro" id="IPR025657">
    <property type="entry name" value="RadC_JAB"/>
</dbReference>
<accession>A0A7Z2S446</accession>
<dbReference type="PROSITE" id="PS50249">
    <property type="entry name" value="MPN"/>
    <property type="match status" value="1"/>
</dbReference>
<evidence type="ECO:0000256" key="4">
    <source>
        <dbReference type="ARBA" id="ARBA00022833"/>
    </source>
</evidence>
<proteinExistence type="predicted"/>
<dbReference type="PANTHER" id="PTHR30471">
    <property type="entry name" value="DNA REPAIR PROTEIN RADC"/>
    <property type="match status" value="1"/>
</dbReference>
<keyword evidence="5" id="KW-0482">Metalloprotease</keyword>
<dbReference type="RefSeq" id="WP_160591134.1">
    <property type="nucleotide sequence ID" value="NZ_CP047895.1"/>
</dbReference>
<dbReference type="Proteomes" id="UP000464468">
    <property type="component" value="Chromosome"/>
</dbReference>
<evidence type="ECO:0000256" key="1">
    <source>
        <dbReference type="ARBA" id="ARBA00022670"/>
    </source>
</evidence>
<dbReference type="KEGG" id="schy:GVO57_01080"/>
<dbReference type="AlphaFoldDB" id="A0A7Z2S446"/>
<dbReference type="Gene3D" id="3.40.140.10">
    <property type="entry name" value="Cytidine Deaminase, domain 2"/>
    <property type="match status" value="1"/>
</dbReference>
<dbReference type="GO" id="GO:0046872">
    <property type="term" value="F:metal ion binding"/>
    <property type="evidence" value="ECO:0007669"/>
    <property type="project" value="UniProtKB-KW"/>
</dbReference>
<keyword evidence="4" id="KW-0862">Zinc</keyword>
<keyword evidence="8" id="KW-1185">Reference proteome</keyword>
<organism evidence="7 8">
    <name type="scientific">Sphingomonas changnyeongensis</name>
    <dbReference type="NCBI Taxonomy" id="2698679"/>
    <lineage>
        <taxon>Bacteria</taxon>
        <taxon>Pseudomonadati</taxon>
        <taxon>Pseudomonadota</taxon>
        <taxon>Alphaproteobacteria</taxon>
        <taxon>Sphingomonadales</taxon>
        <taxon>Sphingomonadaceae</taxon>
        <taxon>Sphingomonas</taxon>
    </lineage>
</organism>
<evidence type="ECO:0000256" key="5">
    <source>
        <dbReference type="ARBA" id="ARBA00023049"/>
    </source>
</evidence>